<dbReference type="SUPFAM" id="SSF53474">
    <property type="entry name" value="alpha/beta-Hydrolases"/>
    <property type="match status" value="1"/>
</dbReference>
<keyword evidence="1" id="KW-1133">Transmembrane helix</keyword>
<reference evidence="2" key="1">
    <citation type="journal article" date="2020" name="Stud. Mycol.">
        <title>101 Dothideomycetes genomes: a test case for predicting lifestyles and emergence of pathogens.</title>
        <authorList>
            <person name="Haridas S."/>
            <person name="Albert R."/>
            <person name="Binder M."/>
            <person name="Bloem J."/>
            <person name="Labutti K."/>
            <person name="Salamov A."/>
            <person name="Andreopoulos B."/>
            <person name="Baker S."/>
            <person name="Barry K."/>
            <person name="Bills G."/>
            <person name="Bluhm B."/>
            <person name="Cannon C."/>
            <person name="Castanera R."/>
            <person name="Culley D."/>
            <person name="Daum C."/>
            <person name="Ezra D."/>
            <person name="Gonzalez J."/>
            <person name="Henrissat B."/>
            <person name="Kuo A."/>
            <person name="Liang C."/>
            <person name="Lipzen A."/>
            <person name="Lutzoni F."/>
            <person name="Magnuson J."/>
            <person name="Mondo S."/>
            <person name="Nolan M."/>
            <person name="Ohm R."/>
            <person name="Pangilinan J."/>
            <person name="Park H.-J."/>
            <person name="Ramirez L."/>
            <person name="Alfaro M."/>
            <person name="Sun H."/>
            <person name="Tritt A."/>
            <person name="Yoshinaga Y."/>
            <person name="Zwiers L.-H."/>
            <person name="Turgeon B."/>
            <person name="Goodwin S."/>
            <person name="Spatafora J."/>
            <person name="Crous P."/>
            <person name="Grigoriev I."/>
        </authorList>
    </citation>
    <scope>NUCLEOTIDE SEQUENCE</scope>
    <source>
        <strain evidence="2">CBS 269.34</strain>
    </source>
</reference>
<dbReference type="Proteomes" id="UP000799750">
    <property type="component" value="Unassembled WGS sequence"/>
</dbReference>
<dbReference type="AlphaFoldDB" id="A0A6A6RCT6"/>
<keyword evidence="3" id="KW-1185">Reference proteome</keyword>
<accession>A0A6A6RCT6</accession>
<organism evidence="2 3">
    <name type="scientific">Lophium mytilinum</name>
    <dbReference type="NCBI Taxonomy" id="390894"/>
    <lineage>
        <taxon>Eukaryota</taxon>
        <taxon>Fungi</taxon>
        <taxon>Dikarya</taxon>
        <taxon>Ascomycota</taxon>
        <taxon>Pezizomycotina</taxon>
        <taxon>Dothideomycetes</taxon>
        <taxon>Pleosporomycetidae</taxon>
        <taxon>Mytilinidiales</taxon>
        <taxon>Mytilinidiaceae</taxon>
        <taxon>Lophium</taxon>
    </lineage>
</organism>
<keyword evidence="1" id="KW-0812">Transmembrane</keyword>
<keyword evidence="1" id="KW-0472">Membrane</keyword>
<dbReference type="PANTHER" id="PTHR12277">
    <property type="entry name" value="ALPHA/BETA HYDROLASE DOMAIN-CONTAINING PROTEIN"/>
    <property type="match status" value="1"/>
</dbReference>
<evidence type="ECO:0000256" key="1">
    <source>
        <dbReference type="SAM" id="Phobius"/>
    </source>
</evidence>
<evidence type="ECO:0000313" key="3">
    <source>
        <dbReference type="Proteomes" id="UP000799750"/>
    </source>
</evidence>
<gene>
    <name evidence="2" type="ORF">BU16DRAFT_477315</name>
</gene>
<dbReference type="Gene3D" id="3.40.50.1820">
    <property type="entry name" value="alpha/beta hydrolase"/>
    <property type="match status" value="1"/>
</dbReference>
<name>A0A6A6RCT6_9PEZI</name>
<evidence type="ECO:0000313" key="2">
    <source>
        <dbReference type="EMBL" id="KAF2501550.1"/>
    </source>
</evidence>
<dbReference type="OrthoDB" id="446723at2759"/>
<proteinExistence type="predicted"/>
<feature type="transmembrane region" description="Helical" evidence="1">
    <location>
        <begin position="12"/>
        <end position="34"/>
    </location>
</feature>
<sequence length="420" mass="45863">MVALEPVLKKAYWTLASLGGVYAIFIIALLNPWIQHHALYAHKIHSGFWHDLNKPESFGFARNQVTPFNLSTPDGETLYCWHILPVDAYAAHEREIARAPAGPSDDFSTTIGYKLLRADPESHIVINFHGNAGHLAQGWRTSTYSSLASLPHTHTLACDYRGFGFSTGRPSEPGILTDGIALTHYALTSLAHPASRTVLLGQSLGTSVAAGVALHFSAPSTLDLPLSITRPAEALPPQSFAGIVLVATFPSLPELLTSYRIRGVVPVLAPLRPYPKIGKFVEKWIVDTWPTAARLTALVAAAKEGKLGLRLSVLHARDDPDIDWKLGEKVFEAMQKEMLRDGQVAQVEERRSVVGVERVSRGAFVYRAVEDVVVGVADEEGAEGKRGRFVELEVVRYGGHNRVVTYTPVLLAVKRAFASV</sequence>
<dbReference type="EMBL" id="MU004182">
    <property type="protein sequence ID" value="KAF2501550.1"/>
    <property type="molecule type" value="Genomic_DNA"/>
</dbReference>
<protein>
    <submittedName>
        <fullName evidence="2">Uncharacterized protein</fullName>
    </submittedName>
</protein>
<dbReference type="InterPro" id="IPR029058">
    <property type="entry name" value="AB_hydrolase_fold"/>
</dbReference>
<dbReference type="PANTHER" id="PTHR12277:SF81">
    <property type="entry name" value="PROTEIN ABHD13"/>
    <property type="match status" value="1"/>
</dbReference>